<dbReference type="InterPro" id="IPR027417">
    <property type="entry name" value="P-loop_NTPase"/>
</dbReference>
<evidence type="ECO:0000256" key="11">
    <source>
        <dbReference type="ARBA" id="ARBA00034808"/>
    </source>
</evidence>
<evidence type="ECO:0000256" key="9">
    <source>
        <dbReference type="ARBA" id="ARBA00023242"/>
    </source>
</evidence>
<dbReference type="PROSITE" id="PS51192">
    <property type="entry name" value="HELICASE_ATP_BIND_1"/>
    <property type="match status" value="1"/>
</dbReference>
<dbReference type="GO" id="GO:0005524">
    <property type="term" value="F:ATP binding"/>
    <property type="evidence" value="ECO:0007669"/>
    <property type="project" value="UniProtKB-KW"/>
</dbReference>
<evidence type="ECO:0000256" key="1">
    <source>
        <dbReference type="ARBA" id="ARBA00004123"/>
    </source>
</evidence>
<dbReference type="GO" id="GO:0005634">
    <property type="term" value="C:nucleus"/>
    <property type="evidence" value="ECO:0007669"/>
    <property type="project" value="UniProtKB-SubCell"/>
</dbReference>
<evidence type="ECO:0000256" key="3">
    <source>
        <dbReference type="ARBA" id="ARBA00022741"/>
    </source>
</evidence>
<evidence type="ECO:0000256" key="2">
    <source>
        <dbReference type="ARBA" id="ARBA00005446"/>
    </source>
</evidence>
<evidence type="ECO:0000256" key="7">
    <source>
        <dbReference type="ARBA" id="ARBA00023125"/>
    </source>
</evidence>
<dbReference type="PANTHER" id="PTHR13710:SF108">
    <property type="entry name" value="ATP-DEPENDENT DNA HELICASE Q4"/>
    <property type="match status" value="1"/>
</dbReference>
<comment type="catalytic activity">
    <reaction evidence="10">
        <text>Couples ATP hydrolysis with the unwinding of duplex DNA by translocating in the 3'-5' direction.</text>
        <dbReference type="EC" id="5.6.2.4"/>
    </reaction>
</comment>
<comment type="catalytic activity">
    <reaction evidence="12">
        <text>ATP + H2O = ADP + phosphate + H(+)</text>
        <dbReference type="Rhea" id="RHEA:13065"/>
        <dbReference type="ChEBI" id="CHEBI:15377"/>
        <dbReference type="ChEBI" id="CHEBI:15378"/>
        <dbReference type="ChEBI" id="CHEBI:30616"/>
        <dbReference type="ChEBI" id="CHEBI:43474"/>
        <dbReference type="ChEBI" id="CHEBI:456216"/>
    </reaction>
</comment>
<proteinExistence type="inferred from homology"/>
<keyword evidence="3" id="KW-0547">Nucleotide-binding</keyword>
<protein>
    <recommendedName>
        <fullName evidence="11">DNA 3'-5' helicase</fullName>
        <ecNumber evidence="11">5.6.2.4</ecNumber>
    </recommendedName>
</protein>
<dbReference type="PROSITE" id="PS51194">
    <property type="entry name" value="HELICASE_CTER"/>
    <property type="match status" value="1"/>
</dbReference>
<comment type="caution">
    <text evidence="15">The sequence shown here is derived from an EMBL/GenBank/DDBJ whole genome shotgun (WGS) entry which is preliminary data.</text>
</comment>
<keyword evidence="8" id="KW-0413">Isomerase</keyword>
<dbReference type="Pfam" id="PF00270">
    <property type="entry name" value="DEAD"/>
    <property type="match status" value="1"/>
</dbReference>
<accession>A0ABD0YFL4</accession>
<dbReference type="EC" id="5.6.2.4" evidence="11"/>
<dbReference type="PANTHER" id="PTHR13710">
    <property type="entry name" value="DNA HELICASE RECQ FAMILY MEMBER"/>
    <property type="match status" value="1"/>
</dbReference>
<evidence type="ECO:0000313" key="15">
    <source>
        <dbReference type="EMBL" id="KAL1117118.1"/>
    </source>
</evidence>
<organism evidence="15 16">
    <name type="scientific">Ranatra chinensis</name>
    <dbReference type="NCBI Taxonomy" id="642074"/>
    <lineage>
        <taxon>Eukaryota</taxon>
        <taxon>Metazoa</taxon>
        <taxon>Ecdysozoa</taxon>
        <taxon>Arthropoda</taxon>
        <taxon>Hexapoda</taxon>
        <taxon>Insecta</taxon>
        <taxon>Pterygota</taxon>
        <taxon>Neoptera</taxon>
        <taxon>Paraneoptera</taxon>
        <taxon>Hemiptera</taxon>
        <taxon>Heteroptera</taxon>
        <taxon>Panheteroptera</taxon>
        <taxon>Nepomorpha</taxon>
        <taxon>Nepidae</taxon>
        <taxon>Ranatrinae</taxon>
        <taxon>Ranatra</taxon>
    </lineage>
</organism>
<evidence type="ECO:0000313" key="16">
    <source>
        <dbReference type="Proteomes" id="UP001558652"/>
    </source>
</evidence>
<dbReference type="InterPro" id="IPR004589">
    <property type="entry name" value="DNA_helicase_ATP-dep_RecQ"/>
</dbReference>
<evidence type="ECO:0000256" key="12">
    <source>
        <dbReference type="ARBA" id="ARBA00049360"/>
    </source>
</evidence>
<evidence type="ECO:0000259" key="14">
    <source>
        <dbReference type="PROSITE" id="PS51194"/>
    </source>
</evidence>
<dbReference type="Gene3D" id="3.40.50.300">
    <property type="entry name" value="P-loop containing nucleotide triphosphate hydrolases"/>
    <property type="match status" value="2"/>
</dbReference>
<keyword evidence="16" id="KW-1185">Reference proteome</keyword>
<dbReference type="GO" id="GO:0016787">
    <property type="term" value="F:hydrolase activity"/>
    <property type="evidence" value="ECO:0007669"/>
    <property type="project" value="UniProtKB-KW"/>
</dbReference>
<gene>
    <name evidence="15" type="ORF">AAG570_004446</name>
</gene>
<dbReference type="InterPro" id="IPR011545">
    <property type="entry name" value="DEAD/DEAH_box_helicase_dom"/>
</dbReference>
<comment type="similarity">
    <text evidence="2">Belongs to the helicase family. RecQ subfamily.</text>
</comment>
<dbReference type="SMART" id="SM00487">
    <property type="entry name" value="DEXDc"/>
    <property type="match status" value="1"/>
</dbReference>
<keyword evidence="7" id="KW-0238">DNA-binding</keyword>
<dbReference type="SUPFAM" id="SSF52540">
    <property type="entry name" value="P-loop containing nucleoside triphosphate hydrolases"/>
    <property type="match status" value="1"/>
</dbReference>
<keyword evidence="6" id="KW-0067">ATP-binding</keyword>
<evidence type="ECO:0000256" key="10">
    <source>
        <dbReference type="ARBA" id="ARBA00034617"/>
    </source>
</evidence>
<keyword evidence="4" id="KW-0378">Hydrolase</keyword>
<dbReference type="InterPro" id="IPR001650">
    <property type="entry name" value="Helicase_C-like"/>
</dbReference>
<dbReference type="InterPro" id="IPR014001">
    <property type="entry name" value="Helicase_ATP-bd"/>
</dbReference>
<feature type="domain" description="Helicase C-terminal" evidence="14">
    <location>
        <begin position="207"/>
        <end position="364"/>
    </location>
</feature>
<dbReference type="GO" id="GO:0043138">
    <property type="term" value="F:3'-5' DNA helicase activity"/>
    <property type="evidence" value="ECO:0007669"/>
    <property type="project" value="UniProtKB-EC"/>
</dbReference>
<comment type="subcellular location">
    <subcellularLocation>
        <location evidence="1">Nucleus</location>
    </subcellularLocation>
</comment>
<dbReference type="EMBL" id="JBFDAA010000016">
    <property type="protein sequence ID" value="KAL1117118.1"/>
    <property type="molecule type" value="Genomic_DNA"/>
</dbReference>
<dbReference type="AlphaFoldDB" id="A0ABD0YFL4"/>
<evidence type="ECO:0000256" key="8">
    <source>
        <dbReference type="ARBA" id="ARBA00023235"/>
    </source>
</evidence>
<dbReference type="SMART" id="SM00490">
    <property type="entry name" value="HELICc"/>
    <property type="match status" value="1"/>
</dbReference>
<keyword evidence="5" id="KW-0347">Helicase</keyword>
<dbReference type="Pfam" id="PF00271">
    <property type="entry name" value="Helicase_C"/>
    <property type="match status" value="1"/>
</dbReference>
<dbReference type="NCBIfam" id="TIGR00614">
    <property type="entry name" value="recQ_fam"/>
    <property type="match status" value="1"/>
</dbReference>
<dbReference type="GO" id="GO:0003677">
    <property type="term" value="F:DNA binding"/>
    <property type="evidence" value="ECO:0007669"/>
    <property type="project" value="UniProtKB-KW"/>
</dbReference>
<dbReference type="Proteomes" id="UP001558652">
    <property type="component" value="Unassembled WGS sequence"/>
</dbReference>
<reference evidence="15 16" key="1">
    <citation type="submission" date="2024-07" db="EMBL/GenBank/DDBJ databases">
        <title>Chromosome-level genome assembly of the water stick insect Ranatra chinensis (Heteroptera: Nepidae).</title>
        <authorList>
            <person name="Liu X."/>
        </authorList>
    </citation>
    <scope>NUCLEOTIDE SEQUENCE [LARGE SCALE GENOMIC DNA]</scope>
    <source>
        <strain evidence="15">Cailab_2021Rc</strain>
        <tissue evidence="15">Muscle</tissue>
    </source>
</reference>
<evidence type="ECO:0000256" key="6">
    <source>
        <dbReference type="ARBA" id="ARBA00022840"/>
    </source>
</evidence>
<evidence type="ECO:0000259" key="13">
    <source>
        <dbReference type="PROSITE" id="PS51192"/>
    </source>
</evidence>
<feature type="domain" description="Helicase ATP-binding" evidence="13">
    <location>
        <begin position="1"/>
        <end position="175"/>
    </location>
</feature>
<sequence>MRVLSGLSTIVTLATGTGKSLCYQLPAYIYSKRMNCITLVVSPLVSLMEDQVFCGAPCLRVACLHTNMAPKVRETVLEELKEGKLSVLLVSPEALASGDRLASSFLRNLPPIAFACVDEAHCVSQWSRNFRPSYLTVCQVLREKLGVKTILGLTATATVSTVKSIIQQFGIPPSDKEAVISDTPLPDNLLLSVSTDEDRDCALLSLLSSERFSKCSSIIVYCTRREQCDRVAVLLRTALQDGCTNGKSGRISLHAEAYHAGLSAAKRKQVQKHFMTGKLRIVVATVAFGMGINKNDIRAIIHYNMPSSFEKYVQEVGRAGRDRQEAYCHLFLDPKGGDLAELKRHIYSDTVDRHTIRKLLQMVFVSCSCPRDAQCPKHEVAFPIEEVVEALDMPQENIQTLLCYLELHETRWVKALSPAYTTCKVASYKGAKHLRQTAKTCPPLAMALAVADKTAQSSSRLEFDVVKLARAMNWDSGIVKHTLKNLEWTTVDGAPKKSGIAVELSVLGFRMMSTGNLTEEQLDSALDILHGTVLNHEKAGLDQLQTTYNAMKK</sequence>
<evidence type="ECO:0000256" key="4">
    <source>
        <dbReference type="ARBA" id="ARBA00022801"/>
    </source>
</evidence>
<name>A0ABD0YFL4_9HEMI</name>
<keyword evidence="9" id="KW-0539">Nucleus</keyword>
<dbReference type="FunFam" id="3.40.50.300:FF:000772">
    <property type="entry name" value="ATP-dependent DNA helicase Q4"/>
    <property type="match status" value="1"/>
</dbReference>
<evidence type="ECO:0000256" key="5">
    <source>
        <dbReference type="ARBA" id="ARBA00022806"/>
    </source>
</evidence>